<sequence length="841" mass="91596">MLRSLPWLLAVVGFAAFSSSSHVHPRHTPYAALKTGKRADVPIPDPASRVNLFIGTTSSGHAFPGVTLPHGMVKVGMDTDSGDNHAGYDANPNFSATGFSQLHDDGTGGSVPLSVFKVWPFANCGSGDNDRFEVCPCDINSRKVKRALLANGSPDDAAEPGYFASNLSTGIRVELTATKRTALHRYTFPANSTTPRLVVDVTNDGQQSNSLRVVHIDPDTSRVTAGSTYAASFGPGQYRVYTCMDFKGVGFDLGKPKEFGTYLGNSPIRGFTDGLQEYINYRGEMGALLGFNQDGSGTTTIMVRAGMSYISSDQACRNAEEEIPDFDFEGVRAATRATWNELLGRIQVGTENVDDDTIELFYSSLYRTHISPADYSGENPLWNSTEPYYDSFYCNWDTFRTLYPLMSLHDPENFARIVRGMINIQQHEGWLPECRGATAQQWIQGGSNGDPILGEFFVKYAAHAKELGVDPDALYKALLADAEDQPVDWNLQGRQVNIWKSLGYVPQDLIEPGGANTKQVSRTLEYAFNDFAVAQVAKLLNNSADAEKYATRAGNFVNMWNPDTVSPDNDTIVGMMQPRFQNGTFGFTDPRHCSVHDPTGANCFLFNTNPDGFYEASPIVYSQFAPQDTAKLVELQGGAEKFIARLDYIFDNNYFDSTDEPSQQIPYMYHYANAPGRSTQRSRQVISEFYSTAINGLPGNDDSGAMGSYVAFYLAGLYPVPATRQYLLSSPYFPSISFFNPVFNTTTTIVATNFAGNPANGTGGTVFVQNVTIDGQPAPSNCFLEWDVFEKGGTVELTLTDDINVTCGGNGTDALPPSLSTGGFGLLPSSNSNSSSNATQA</sequence>
<accession>A0A5C2SBQ8</accession>
<dbReference type="GO" id="GO:0030246">
    <property type="term" value="F:carbohydrate binding"/>
    <property type="evidence" value="ECO:0007669"/>
    <property type="project" value="InterPro"/>
</dbReference>
<dbReference type="InterPro" id="IPR012939">
    <property type="entry name" value="Glyco_hydro_92"/>
</dbReference>
<dbReference type="InterPro" id="IPR014718">
    <property type="entry name" value="GH-type_carb-bd"/>
</dbReference>
<keyword evidence="1" id="KW-0732">Signal</keyword>
<dbReference type="Gene3D" id="1.20.1050.60">
    <property type="entry name" value="alpha-1,2-mannosidase"/>
    <property type="match status" value="1"/>
</dbReference>
<dbReference type="NCBIfam" id="TIGR01180">
    <property type="entry name" value="aman2_put"/>
    <property type="match status" value="1"/>
</dbReference>
<dbReference type="Pfam" id="PF17678">
    <property type="entry name" value="Glyco_hydro_92N"/>
    <property type="match status" value="1"/>
</dbReference>
<dbReference type="EMBL" id="ML122265">
    <property type="protein sequence ID" value="RPD60539.1"/>
    <property type="molecule type" value="Genomic_DNA"/>
</dbReference>
<dbReference type="GO" id="GO:0005829">
    <property type="term" value="C:cytosol"/>
    <property type="evidence" value="ECO:0007669"/>
    <property type="project" value="TreeGrafter"/>
</dbReference>
<dbReference type="Proteomes" id="UP000313359">
    <property type="component" value="Unassembled WGS sequence"/>
</dbReference>
<dbReference type="GO" id="GO:0000224">
    <property type="term" value="F:peptide-N4-(N-acetyl-beta-glucosaminyl)asparagine amidase activity"/>
    <property type="evidence" value="ECO:0007669"/>
    <property type="project" value="TreeGrafter"/>
</dbReference>
<dbReference type="Gene3D" id="2.70.98.10">
    <property type="match status" value="1"/>
</dbReference>
<dbReference type="InterPro" id="IPR050883">
    <property type="entry name" value="PNGase"/>
</dbReference>
<proteinExistence type="predicted"/>
<evidence type="ECO:0000313" key="5">
    <source>
        <dbReference type="Proteomes" id="UP000313359"/>
    </source>
</evidence>
<dbReference type="GO" id="GO:0006516">
    <property type="term" value="P:glycoprotein catabolic process"/>
    <property type="evidence" value="ECO:0007669"/>
    <property type="project" value="TreeGrafter"/>
</dbReference>
<dbReference type="STRING" id="1328759.A0A5C2SBQ8"/>
<dbReference type="SUPFAM" id="SSF48208">
    <property type="entry name" value="Six-hairpin glycosidases"/>
    <property type="match status" value="1"/>
</dbReference>
<dbReference type="GO" id="GO:0005975">
    <property type="term" value="P:carbohydrate metabolic process"/>
    <property type="evidence" value="ECO:0007669"/>
    <property type="project" value="InterPro"/>
</dbReference>
<dbReference type="InterPro" id="IPR005887">
    <property type="entry name" value="GH92_a_mannosidase_put"/>
</dbReference>
<reference evidence="4" key="1">
    <citation type="journal article" date="2018" name="Genome Biol. Evol.">
        <title>Genomics and development of Lentinus tigrinus, a white-rot wood-decaying mushroom with dimorphic fruiting bodies.</title>
        <authorList>
            <person name="Wu B."/>
            <person name="Xu Z."/>
            <person name="Knudson A."/>
            <person name="Carlson A."/>
            <person name="Chen N."/>
            <person name="Kovaka S."/>
            <person name="LaButti K."/>
            <person name="Lipzen A."/>
            <person name="Pennachio C."/>
            <person name="Riley R."/>
            <person name="Schakwitz W."/>
            <person name="Umezawa K."/>
            <person name="Ohm R.A."/>
            <person name="Grigoriev I.V."/>
            <person name="Nagy L.G."/>
            <person name="Gibbons J."/>
            <person name="Hibbett D."/>
        </authorList>
    </citation>
    <scope>NUCLEOTIDE SEQUENCE [LARGE SCALE GENOMIC DNA]</scope>
    <source>
        <strain evidence="4">ALCF2SS1-6</strain>
    </source>
</reference>
<feature type="domain" description="Glycosyl hydrolase family 92 N-terminal" evidence="3">
    <location>
        <begin position="50"/>
        <end position="308"/>
    </location>
</feature>
<dbReference type="PANTHER" id="PTHR12143">
    <property type="entry name" value="PEPTIDE N-GLYCANASE PNGASE -RELATED"/>
    <property type="match status" value="1"/>
</dbReference>
<dbReference type="Gene3D" id="1.20.1610.10">
    <property type="entry name" value="alpha-1,2-mannosidases domains"/>
    <property type="match status" value="1"/>
</dbReference>
<feature type="signal peptide" evidence="1">
    <location>
        <begin position="1"/>
        <end position="20"/>
    </location>
</feature>
<name>A0A5C2SBQ8_9APHY</name>
<organism evidence="4 5">
    <name type="scientific">Lentinus tigrinus ALCF2SS1-6</name>
    <dbReference type="NCBI Taxonomy" id="1328759"/>
    <lineage>
        <taxon>Eukaryota</taxon>
        <taxon>Fungi</taxon>
        <taxon>Dikarya</taxon>
        <taxon>Basidiomycota</taxon>
        <taxon>Agaricomycotina</taxon>
        <taxon>Agaricomycetes</taxon>
        <taxon>Polyporales</taxon>
        <taxon>Polyporaceae</taxon>
        <taxon>Lentinus</taxon>
    </lineage>
</organism>
<feature type="chain" id="PRO_5022782485" evidence="1">
    <location>
        <begin position="21"/>
        <end position="841"/>
    </location>
</feature>
<evidence type="ECO:0000256" key="1">
    <source>
        <dbReference type="SAM" id="SignalP"/>
    </source>
</evidence>
<dbReference type="AlphaFoldDB" id="A0A5C2SBQ8"/>
<dbReference type="Pfam" id="PF07971">
    <property type="entry name" value="Glyco_hydro_92"/>
    <property type="match status" value="1"/>
</dbReference>
<feature type="domain" description="Glycosyl hydrolase family 92" evidence="2">
    <location>
        <begin position="314"/>
        <end position="800"/>
    </location>
</feature>
<keyword evidence="5" id="KW-1185">Reference proteome</keyword>
<gene>
    <name evidence="4" type="ORF">L227DRAFT_90014</name>
</gene>
<dbReference type="PANTHER" id="PTHR12143:SF43">
    <property type="entry name" value="PUTATIVE-RELATED"/>
    <property type="match status" value="1"/>
</dbReference>
<dbReference type="InterPro" id="IPR041371">
    <property type="entry name" value="GH92_N"/>
</dbReference>
<protein>
    <submittedName>
        <fullName evidence="4">Glycoside hydrolase family 92 protein</fullName>
    </submittedName>
</protein>
<evidence type="ECO:0000259" key="2">
    <source>
        <dbReference type="Pfam" id="PF07971"/>
    </source>
</evidence>
<dbReference type="OrthoDB" id="449263at2759"/>
<dbReference type="Gene3D" id="3.30.2080.10">
    <property type="entry name" value="GH92 mannosidase domain"/>
    <property type="match status" value="1"/>
</dbReference>
<keyword evidence="4" id="KW-0378">Hydrolase</keyword>
<dbReference type="GO" id="GO:0005634">
    <property type="term" value="C:nucleus"/>
    <property type="evidence" value="ECO:0007669"/>
    <property type="project" value="TreeGrafter"/>
</dbReference>
<evidence type="ECO:0000259" key="3">
    <source>
        <dbReference type="Pfam" id="PF17678"/>
    </source>
</evidence>
<dbReference type="InterPro" id="IPR008928">
    <property type="entry name" value="6-hairpin_glycosidase_sf"/>
</dbReference>
<evidence type="ECO:0000313" key="4">
    <source>
        <dbReference type="EMBL" id="RPD60539.1"/>
    </source>
</evidence>